<evidence type="ECO:0000313" key="7">
    <source>
        <dbReference type="EMBL" id="ULN41680.1"/>
    </source>
</evidence>
<dbReference type="RefSeq" id="WP_240178221.1">
    <property type="nucleotide sequence ID" value="NZ_CP092362.2"/>
</dbReference>
<proteinExistence type="predicted"/>
<reference evidence="7" key="1">
    <citation type="submission" date="2022-08" db="EMBL/GenBank/DDBJ databases">
        <title>Whole genome sequencing of non-tuberculosis mycobacteria type-strains.</title>
        <authorList>
            <person name="Igarashi Y."/>
            <person name="Osugi A."/>
            <person name="Mitarai S."/>
        </authorList>
    </citation>
    <scope>NUCLEOTIDE SEQUENCE</scope>
    <source>
        <strain evidence="7">JCM 16369</strain>
    </source>
</reference>
<dbReference type="SUPFAM" id="SSF51905">
    <property type="entry name" value="FAD/NAD(P)-binding domain"/>
    <property type="match status" value="2"/>
</dbReference>
<feature type="domain" description="FAD/NAD(P)-binding" evidence="5">
    <location>
        <begin position="5"/>
        <end position="302"/>
    </location>
</feature>
<keyword evidence="2" id="KW-0285">Flavoprotein</keyword>
<dbReference type="Pfam" id="PF14759">
    <property type="entry name" value="Reductase_C"/>
    <property type="match status" value="1"/>
</dbReference>
<dbReference type="PRINTS" id="PR00368">
    <property type="entry name" value="FADPNR"/>
</dbReference>
<dbReference type="InterPro" id="IPR028202">
    <property type="entry name" value="Reductase_C"/>
</dbReference>
<keyword evidence="8" id="KW-1185">Reference proteome</keyword>
<evidence type="ECO:0000256" key="3">
    <source>
        <dbReference type="ARBA" id="ARBA00022827"/>
    </source>
</evidence>
<comment type="cofactor">
    <cofactor evidence="1">
        <name>FAD</name>
        <dbReference type="ChEBI" id="CHEBI:57692"/>
    </cofactor>
</comment>
<evidence type="ECO:0000259" key="6">
    <source>
        <dbReference type="Pfam" id="PF14759"/>
    </source>
</evidence>
<name>A0ABY3TL37_9MYCO</name>
<evidence type="ECO:0000256" key="2">
    <source>
        <dbReference type="ARBA" id="ARBA00022630"/>
    </source>
</evidence>
<dbReference type="Gene3D" id="3.30.390.30">
    <property type="match status" value="1"/>
</dbReference>
<dbReference type="InterPro" id="IPR050446">
    <property type="entry name" value="FAD-oxidoreductase/Apoptosis"/>
</dbReference>
<sequence length="413" mass="43669">MTQRTVVLIGGGLAAVHAAETLREEGFDGKIYLFSAEAHFPYDRPPLSKGMLTGAVTVDDCSLRLPSWYADRQIDMMLGARVDALDVRNRSVRLASGGVVAFDLALLATGARVRWPGRLCVESDKVLPLRTLDDALAIRSHLVAGASVAVVGGGFIGAELASSARELGCQVTMFEAASAPFYRTLGHTVGVIFAEFYTDHGVVVTTDVPIAEVCTEADGVRITAGDGRVWHVDVAVIGVGADPNVELAAAAGLQVSDGVEVDEHCATSAPHVYAAGDVVNRPEPIFGGRTRVEHWQNAQQMGIAAARAMLGRNEVFADAPWFWSDQFGLNIQVAGFPQRADRVITRGSLASDTFTAYYLHGTALVGVLGVNATKDVHLGRRLIGERVIVNTGVLADGTAQLSDAVVDAACSMS</sequence>
<dbReference type="EMBL" id="CP092362">
    <property type="protein sequence ID" value="ULN41680.1"/>
    <property type="molecule type" value="Genomic_DNA"/>
</dbReference>
<evidence type="ECO:0000259" key="5">
    <source>
        <dbReference type="Pfam" id="PF07992"/>
    </source>
</evidence>
<gene>
    <name evidence="7" type="ORF">MI149_00530</name>
</gene>
<evidence type="ECO:0000313" key="8">
    <source>
        <dbReference type="Proteomes" id="UP001055337"/>
    </source>
</evidence>
<evidence type="ECO:0000256" key="4">
    <source>
        <dbReference type="ARBA" id="ARBA00023002"/>
    </source>
</evidence>
<feature type="domain" description="Reductase C-terminal" evidence="6">
    <location>
        <begin position="321"/>
        <end position="404"/>
    </location>
</feature>
<dbReference type="Gene3D" id="3.50.50.60">
    <property type="entry name" value="FAD/NAD(P)-binding domain"/>
    <property type="match status" value="2"/>
</dbReference>
<keyword evidence="4" id="KW-0560">Oxidoreductase</keyword>
<organism evidence="7 8">
    <name type="scientific">Mycolicibacterium crocinum</name>
    <dbReference type="NCBI Taxonomy" id="388459"/>
    <lineage>
        <taxon>Bacteria</taxon>
        <taxon>Bacillati</taxon>
        <taxon>Actinomycetota</taxon>
        <taxon>Actinomycetes</taxon>
        <taxon>Mycobacteriales</taxon>
        <taxon>Mycobacteriaceae</taxon>
        <taxon>Mycolicibacterium</taxon>
    </lineage>
</organism>
<evidence type="ECO:0000256" key="1">
    <source>
        <dbReference type="ARBA" id="ARBA00001974"/>
    </source>
</evidence>
<protein>
    <submittedName>
        <fullName evidence="7">FAD-dependent oxidoreductase</fullName>
    </submittedName>
</protein>
<accession>A0ABY3TL37</accession>
<dbReference type="PANTHER" id="PTHR43557:SF2">
    <property type="entry name" value="RIESKE DOMAIN-CONTAINING PROTEIN-RELATED"/>
    <property type="match status" value="1"/>
</dbReference>
<dbReference type="Proteomes" id="UP001055337">
    <property type="component" value="Chromosome"/>
</dbReference>
<dbReference type="PANTHER" id="PTHR43557">
    <property type="entry name" value="APOPTOSIS-INDUCING FACTOR 1"/>
    <property type="match status" value="1"/>
</dbReference>
<dbReference type="PRINTS" id="PR00411">
    <property type="entry name" value="PNDRDTASEI"/>
</dbReference>
<dbReference type="Pfam" id="PF07992">
    <property type="entry name" value="Pyr_redox_2"/>
    <property type="match status" value="1"/>
</dbReference>
<dbReference type="InterPro" id="IPR023753">
    <property type="entry name" value="FAD/NAD-binding_dom"/>
</dbReference>
<dbReference type="InterPro" id="IPR036188">
    <property type="entry name" value="FAD/NAD-bd_sf"/>
</dbReference>
<dbReference type="InterPro" id="IPR016156">
    <property type="entry name" value="FAD/NAD-linked_Rdtase_dimer_sf"/>
</dbReference>
<dbReference type="SUPFAM" id="SSF55424">
    <property type="entry name" value="FAD/NAD-linked reductases, dimerisation (C-terminal) domain"/>
    <property type="match status" value="1"/>
</dbReference>
<keyword evidence="3" id="KW-0274">FAD</keyword>